<keyword evidence="2" id="KW-1133">Transmembrane helix</keyword>
<evidence type="ECO:0000256" key="1">
    <source>
        <dbReference type="SAM" id="MobiDB-lite"/>
    </source>
</evidence>
<comment type="caution">
    <text evidence="3">The sequence shown here is derived from an EMBL/GenBank/DDBJ whole genome shotgun (WGS) entry which is preliminary data.</text>
</comment>
<protein>
    <submittedName>
        <fullName evidence="3">Uncharacterized protein</fullName>
    </submittedName>
</protein>
<evidence type="ECO:0000313" key="3">
    <source>
        <dbReference type="EMBL" id="MCD7109974.1"/>
    </source>
</evidence>
<dbReference type="AlphaFoldDB" id="A0A9X1T1D0"/>
<accession>A0A9X1T1D0</accession>
<organism evidence="3 4">
    <name type="scientific">Rhizobium quercicola</name>
    <dbReference type="NCBI Taxonomy" id="2901226"/>
    <lineage>
        <taxon>Bacteria</taxon>
        <taxon>Pseudomonadati</taxon>
        <taxon>Pseudomonadota</taxon>
        <taxon>Alphaproteobacteria</taxon>
        <taxon>Hyphomicrobiales</taxon>
        <taxon>Rhizobiaceae</taxon>
        <taxon>Rhizobium/Agrobacterium group</taxon>
        <taxon>Rhizobium</taxon>
    </lineage>
</organism>
<keyword evidence="4" id="KW-1185">Reference proteome</keyword>
<proteinExistence type="predicted"/>
<keyword evidence="2" id="KW-0812">Transmembrane</keyword>
<keyword evidence="2" id="KW-0472">Membrane</keyword>
<name>A0A9X1T1D0_9HYPH</name>
<feature type="transmembrane region" description="Helical" evidence="2">
    <location>
        <begin position="6"/>
        <end position="24"/>
    </location>
</feature>
<dbReference type="Proteomes" id="UP001139089">
    <property type="component" value="Unassembled WGS sequence"/>
</dbReference>
<evidence type="ECO:0000313" key="4">
    <source>
        <dbReference type="Proteomes" id="UP001139089"/>
    </source>
</evidence>
<evidence type="ECO:0000256" key="2">
    <source>
        <dbReference type="SAM" id="Phobius"/>
    </source>
</evidence>
<feature type="region of interest" description="Disordered" evidence="1">
    <location>
        <begin position="31"/>
        <end position="54"/>
    </location>
</feature>
<dbReference type="EMBL" id="JAJOZR010000007">
    <property type="protein sequence ID" value="MCD7109974.1"/>
    <property type="molecule type" value="Genomic_DNA"/>
</dbReference>
<gene>
    <name evidence="3" type="ORF">LRX75_13090</name>
</gene>
<reference evidence="3" key="1">
    <citation type="submission" date="2021-12" db="EMBL/GenBank/DDBJ databases">
        <authorList>
            <person name="Li Y."/>
        </authorList>
    </citation>
    <scope>NUCLEOTIDE SEQUENCE</scope>
    <source>
        <strain evidence="3">DKSPLA3</strain>
    </source>
</reference>
<sequence length="54" mass="5689">MPVRYIMLGVVGFVIAAILSVVVVQRLEGKSGNQSITPPDPLVVAPEKASEQSP</sequence>
<dbReference type="RefSeq" id="WP_231815001.1">
    <property type="nucleotide sequence ID" value="NZ_JAJOZR010000007.1"/>
</dbReference>